<gene>
    <name evidence="1" type="ORF">A7A08_01867</name>
</gene>
<sequence length="74" mass="8357">MTSNIIDQVALALFASDGMKFASAEIDLKQSWDMSPERHVVYRERALVFLKVLGEQMSGLADTEIAQLAERERQ</sequence>
<accession>A0A1E2RY23</accession>
<protein>
    <submittedName>
        <fullName evidence="1">Uncharacterized protein</fullName>
    </submittedName>
</protein>
<proteinExistence type="predicted"/>
<dbReference type="RefSeq" id="WP_069095143.1">
    <property type="nucleotide sequence ID" value="NZ_MASI01000004.1"/>
</dbReference>
<evidence type="ECO:0000313" key="2">
    <source>
        <dbReference type="Proteomes" id="UP000095087"/>
    </source>
</evidence>
<name>A0A1E2RY23_9HYPH</name>
<dbReference type="STRING" id="1177755.A7A08_01867"/>
<dbReference type="AlphaFoldDB" id="A0A1E2RY23"/>
<keyword evidence="2" id="KW-1185">Reference proteome</keyword>
<organism evidence="1 2">
    <name type="scientific">Methyloligella halotolerans</name>
    <dbReference type="NCBI Taxonomy" id="1177755"/>
    <lineage>
        <taxon>Bacteria</taxon>
        <taxon>Pseudomonadati</taxon>
        <taxon>Pseudomonadota</taxon>
        <taxon>Alphaproteobacteria</taxon>
        <taxon>Hyphomicrobiales</taxon>
        <taxon>Hyphomicrobiaceae</taxon>
        <taxon>Methyloligella</taxon>
    </lineage>
</organism>
<dbReference type="EMBL" id="MASI01000004">
    <property type="protein sequence ID" value="ODA67121.1"/>
    <property type="molecule type" value="Genomic_DNA"/>
</dbReference>
<reference evidence="1 2" key="1">
    <citation type="submission" date="2016-07" db="EMBL/GenBank/DDBJ databases">
        <title>Draft genome sequence of Methyloligella halotolerans C2T (VKM B-2706T=CCUG 61687T=DSM 25045T), a halotolerant polyhydroxybutyrate accumulating methylotroph.</title>
        <authorList>
            <person name="Vasilenko O.V."/>
            <person name="Doronina N.V."/>
            <person name="Poroshina M.N."/>
            <person name="Tarlachkov S.V."/>
            <person name="Trotsenko Y.A."/>
        </authorList>
    </citation>
    <scope>NUCLEOTIDE SEQUENCE [LARGE SCALE GENOMIC DNA]</scope>
    <source>
        <strain evidence="1 2">VKM B-2706</strain>
    </source>
</reference>
<evidence type="ECO:0000313" key="1">
    <source>
        <dbReference type="EMBL" id="ODA67121.1"/>
    </source>
</evidence>
<dbReference type="OrthoDB" id="8452682at2"/>
<comment type="caution">
    <text evidence="1">The sequence shown here is derived from an EMBL/GenBank/DDBJ whole genome shotgun (WGS) entry which is preliminary data.</text>
</comment>
<dbReference type="Proteomes" id="UP000095087">
    <property type="component" value="Unassembled WGS sequence"/>
</dbReference>